<name>A0A644Z2P8_9ZZZZ</name>
<accession>A0A644Z2P8</accession>
<dbReference type="AlphaFoldDB" id="A0A644Z2P8"/>
<keyword evidence="1" id="KW-1133">Transmembrane helix</keyword>
<dbReference type="EMBL" id="VSSQ01007165">
    <property type="protein sequence ID" value="MPM35052.1"/>
    <property type="molecule type" value="Genomic_DNA"/>
</dbReference>
<reference evidence="2" key="1">
    <citation type="submission" date="2019-08" db="EMBL/GenBank/DDBJ databases">
        <authorList>
            <person name="Kucharzyk K."/>
            <person name="Murdoch R.W."/>
            <person name="Higgins S."/>
            <person name="Loffler F."/>
        </authorList>
    </citation>
    <scope>NUCLEOTIDE SEQUENCE</scope>
</reference>
<protein>
    <submittedName>
        <fullName evidence="2">Uncharacterized protein</fullName>
    </submittedName>
</protein>
<proteinExistence type="predicted"/>
<evidence type="ECO:0000313" key="2">
    <source>
        <dbReference type="EMBL" id="MPM35052.1"/>
    </source>
</evidence>
<keyword evidence="1" id="KW-0472">Membrane</keyword>
<feature type="transmembrane region" description="Helical" evidence="1">
    <location>
        <begin position="27"/>
        <end position="45"/>
    </location>
</feature>
<sequence>MVMSDALTMVLLIIKRCSDCSSLLPLFVAGEIFPCLIAFVVLIPLMNKPIYLLLKTPVVTIIATIATAANL</sequence>
<comment type="caution">
    <text evidence="2">The sequence shown here is derived from an EMBL/GenBank/DDBJ whole genome shotgun (WGS) entry which is preliminary data.</text>
</comment>
<organism evidence="2">
    <name type="scientific">bioreactor metagenome</name>
    <dbReference type="NCBI Taxonomy" id="1076179"/>
    <lineage>
        <taxon>unclassified sequences</taxon>
        <taxon>metagenomes</taxon>
        <taxon>ecological metagenomes</taxon>
    </lineage>
</organism>
<gene>
    <name evidence="2" type="ORF">SDC9_81642</name>
</gene>
<keyword evidence="1" id="KW-0812">Transmembrane</keyword>
<evidence type="ECO:0000256" key="1">
    <source>
        <dbReference type="SAM" id="Phobius"/>
    </source>
</evidence>